<dbReference type="RefSeq" id="WP_013641023.1">
    <property type="nucleotide sequence ID" value="NC_015186.1"/>
</dbReference>
<protein>
    <submittedName>
        <fullName evidence="1">Uncharacterized protein</fullName>
    </submittedName>
</protein>
<keyword evidence="2" id="KW-1185">Reference proteome</keyword>
<dbReference type="OrthoDB" id="1432594at2"/>
<reference evidence="1 2" key="1">
    <citation type="submission" date="2010-12" db="EMBL/GenBank/DDBJ databases">
        <title>Whole genome sequence of Acidiphilium multivorum AIU301.</title>
        <authorList>
            <person name="Narita-Yamada S."/>
            <person name="Nakamura S."/>
            <person name="Ito N."/>
            <person name="Takarada H."/>
            <person name="Katano Y."/>
            <person name="Nakazawa H."/>
            <person name="Hosoyama A."/>
            <person name="Yamada R."/>
            <person name="Fujita N."/>
        </authorList>
    </citation>
    <scope>NUCLEOTIDE SEQUENCE [LARGE SCALE GENOMIC DNA]</scope>
    <source>
        <strain evidence="2">DSM 11245 / JCM 8867 / AIU301</strain>
    </source>
</reference>
<organism evidence="1 2">
    <name type="scientific">Acidiphilium multivorum (strain DSM 11245 / JCM 8867 / NBRC 100883 / AIU 301)</name>
    <dbReference type="NCBI Taxonomy" id="926570"/>
    <lineage>
        <taxon>Bacteria</taxon>
        <taxon>Pseudomonadati</taxon>
        <taxon>Pseudomonadota</taxon>
        <taxon>Alphaproteobacteria</taxon>
        <taxon>Acetobacterales</taxon>
        <taxon>Acidocellaceae</taxon>
        <taxon>Acidiphilium</taxon>
    </lineage>
</organism>
<evidence type="ECO:0000313" key="1">
    <source>
        <dbReference type="EMBL" id="BAJ82462.1"/>
    </source>
</evidence>
<dbReference type="HOGENOM" id="CLU_1025379_0_0_5"/>
<dbReference type="KEGG" id="amv:ACMV_31150"/>
<accession>F0J5R8</accession>
<gene>
    <name evidence="1" type="ordered locus">ACMV_31150</name>
</gene>
<name>F0J5R8_ACIMA</name>
<dbReference type="AlphaFoldDB" id="F0J5R8"/>
<dbReference type="EMBL" id="AP012035">
    <property type="protein sequence ID" value="BAJ82462.1"/>
    <property type="molecule type" value="Genomic_DNA"/>
</dbReference>
<sequence length="271" mass="31408">MRSLVISPQAGFGNRLRSLCTGIFLGQITNRKVFHYWIPDDNLSHVENVNDMKRITPEYFFDFSIPLFEKNEVDIIFSEWDQNDFWHKQQSTAYNNLKFRNFRKYISIDEIINSEDDIVVVETSLELFPDNINIPTSTIMSAIYCNYFKLSQKWNNFISNIPVFDIGFSIRRGNFLHYNPKSEISLENAMARINSTPGTKIIFSDDHEYVSRLRKMTGAVMDIDMSITQGTVDHYFSQFLILSRCLKVIGTQGSSFPEQAAIFGNVPFEPI</sequence>
<dbReference type="Proteomes" id="UP000007100">
    <property type="component" value="Chromosome"/>
</dbReference>
<evidence type="ECO:0000313" key="2">
    <source>
        <dbReference type="Proteomes" id="UP000007100"/>
    </source>
</evidence>
<proteinExistence type="predicted"/>